<dbReference type="Pfam" id="PF00583">
    <property type="entry name" value="Acetyltransf_1"/>
    <property type="match status" value="1"/>
</dbReference>
<evidence type="ECO:0000256" key="2">
    <source>
        <dbReference type="ARBA" id="ARBA00023315"/>
    </source>
</evidence>
<dbReference type="Proteomes" id="UP000000444">
    <property type="component" value="Chromosome"/>
</dbReference>
<evidence type="ECO:0000313" key="5">
    <source>
        <dbReference type="Proteomes" id="UP000000444"/>
    </source>
</evidence>
<dbReference type="RefSeq" id="WP_015901649.1">
    <property type="nucleotide sequence ID" value="NC_012121.1"/>
</dbReference>
<dbReference type="GO" id="GO:0008080">
    <property type="term" value="F:N-acetyltransferase activity"/>
    <property type="evidence" value="ECO:0007669"/>
    <property type="project" value="UniProtKB-ARBA"/>
</dbReference>
<dbReference type="InterPro" id="IPR051635">
    <property type="entry name" value="SNAT-like"/>
</dbReference>
<dbReference type="AlphaFoldDB" id="B9DIG6"/>
<dbReference type="KEGG" id="sca:SCA_2411"/>
<dbReference type="GeneID" id="93794852"/>
<keyword evidence="1" id="KW-0808">Transferase</keyword>
<dbReference type="eggNOG" id="COG0454">
    <property type="taxonomic scope" value="Bacteria"/>
</dbReference>
<dbReference type="CDD" id="cd04301">
    <property type="entry name" value="NAT_SF"/>
    <property type="match status" value="1"/>
</dbReference>
<evidence type="ECO:0000259" key="3">
    <source>
        <dbReference type="PROSITE" id="PS51186"/>
    </source>
</evidence>
<dbReference type="InterPro" id="IPR016181">
    <property type="entry name" value="Acyl_CoA_acyltransferase"/>
</dbReference>
<dbReference type="PROSITE" id="PS51186">
    <property type="entry name" value="GNAT"/>
    <property type="match status" value="1"/>
</dbReference>
<dbReference type="OrthoDB" id="9800962at2"/>
<feature type="domain" description="N-acetyltransferase" evidence="3">
    <location>
        <begin position="2"/>
        <end position="164"/>
    </location>
</feature>
<sequence length="179" mass="20156">MYQFRTVNERDLPEILKIESEGFTPEEAATEKALIDRIQNIKDTFIIAESNGEIAGYVNGPVIESMYITDDLFETIEPNPAAGGYIAILGLVVAKDYRNQGLAGKLLQQLENKAKDNQREGITLTCKASFIPFYEKHGYTNDGISTSEHGGVQWFNLIKQFTLKNFAKQQRSFLMIVIL</sequence>
<dbReference type="BioCyc" id="SCAR396513:SCA_RS12115-MONOMER"/>
<dbReference type="PANTHER" id="PTHR10908:SF0">
    <property type="entry name" value="SEROTONIN N-ACETYLTRANSFERASE"/>
    <property type="match status" value="1"/>
</dbReference>
<keyword evidence="5" id="KW-1185">Reference proteome</keyword>
<dbReference type="SUPFAM" id="SSF55729">
    <property type="entry name" value="Acyl-CoA N-acyltransferases (Nat)"/>
    <property type="match status" value="1"/>
</dbReference>
<proteinExistence type="predicted"/>
<reference evidence="4 5" key="1">
    <citation type="journal article" date="2009" name="Appl. Environ. Microbiol.">
        <title>Genome analysis of the meat starter culture bacterium Staphylococcus carnosus TM300.</title>
        <authorList>
            <person name="Rosenstein R."/>
            <person name="Nerz C."/>
            <person name="Biswas L."/>
            <person name="Resch A."/>
            <person name="Raddatz G."/>
            <person name="Schuster S.C."/>
            <person name="Goetz F."/>
        </authorList>
    </citation>
    <scope>NUCLEOTIDE SEQUENCE [LARGE SCALE GENOMIC DNA]</scope>
    <source>
        <strain evidence="4 5">TM300</strain>
    </source>
</reference>
<keyword evidence="2" id="KW-0012">Acyltransferase</keyword>
<organism evidence="4 5">
    <name type="scientific">Staphylococcus carnosus (strain TM300)</name>
    <dbReference type="NCBI Taxonomy" id="396513"/>
    <lineage>
        <taxon>Bacteria</taxon>
        <taxon>Bacillati</taxon>
        <taxon>Bacillota</taxon>
        <taxon>Bacilli</taxon>
        <taxon>Bacillales</taxon>
        <taxon>Staphylococcaceae</taxon>
        <taxon>Staphylococcus</taxon>
    </lineage>
</organism>
<dbReference type="EMBL" id="AM295250">
    <property type="protein sequence ID" value="CAL29314.1"/>
    <property type="molecule type" value="Genomic_DNA"/>
</dbReference>
<evidence type="ECO:0000256" key="1">
    <source>
        <dbReference type="ARBA" id="ARBA00022679"/>
    </source>
</evidence>
<name>B9DIG6_STACT</name>
<accession>B9DIG6</accession>
<protein>
    <recommendedName>
        <fullName evidence="3">N-acetyltransferase domain-containing protein</fullName>
    </recommendedName>
</protein>
<dbReference type="PANTHER" id="PTHR10908">
    <property type="entry name" value="SEROTONIN N-ACETYLTRANSFERASE"/>
    <property type="match status" value="1"/>
</dbReference>
<dbReference type="InterPro" id="IPR000182">
    <property type="entry name" value="GNAT_dom"/>
</dbReference>
<dbReference type="HOGENOM" id="CLU_061829_2_0_9"/>
<gene>
    <name evidence="4" type="ordered locus">Sca_2411</name>
</gene>
<dbReference type="Gene3D" id="3.40.630.30">
    <property type="match status" value="1"/>
</dbReference>
<evidence type="ECO:0000313" key="4">
    <source>
        <dbReference type="EMBL" id="CAL29314.1"/>
    </source>
</evidence>